<keyword evidence="1 2" id="KW-0238">DNA-binding</keyword>
<organism evidence="5 6">
    <name type="scientific">Corynebacterium sphenisci DSM 44792</name>
    <dbReference type="NCBI Taxonomy" id="1437874"/>
    <lineage>
        <taxon>Bacteria</taxon>
        <taxon>Bacillati</taxon>
        <taxon>Actinomycetota</taxon>
        <taxon>Actinomycetes</taxon>
        <taxon>Mycobacteriales</taxon>
        <taxon>Corynebacteriaceae</taxon>
        <taxon>Corynebacterium</taxon>
    </lineage>
</organism>
<evidence type="ECO:0000313" key="6">
    <source>
        <dbReference type="Proteomes" id="UP000185469"/>
    </source>
</evidence>
<evidence type="ECO:0000256" key="3">
    <source>
        <dbReference type="SAM" id="MobiDB-lite"/>
    </source>
</evidence>
<dbReference type="PROSITE" id="PS50977">
    <property type="entry name" value="HTH_TETR_2"/>
    <property type="match status" value="1"/>
</dbReference>
<evidence type="ECO:0000256" key="1">
    <source>
        <dbReference type="ARBA" id="ARBA00023125"/>
    </source>
</evidence>
<dbReference type="InterPro" id="IPR001647">
    <property type="entry name" value="HTH_TetR"/>
</dbReference>
<dbReference type="PANTHER" id="PTHR30055:SF227">
    <property type="entry name" value="TRANSCRIPTIONAL REGULATORY PROTEIN (PROBABLY TETR-FAMILY)-RELATED"/>
    <property type="match status" value="1"/>
</dbReference>
<dbReference type="InterPro" id="IPR036271">
    <property type="entry name" value="Tet_transcr_reg_TetR-rel_C_sf"/>
</dbReference>
<evidence type="ECO:0000256" key="2">
    <source>
        <dbReference type="PROSITE-ProRule" id="PRU00335"/>
    </source>
</evidence>
<feature type="DNA-binding region" description="H-T-H motif" evidence="2">
    <location>
        <begin position="27"/>
        <end position="46"/>
    </location>
</feature>
<dbReference type="GO" id="GO:0000976">
    <property type="term" value="F:transcription cis-regulatory region binding"/>
    <property type="evidence" value="ECO:0007669"/>
    <property type="project" value="TreeGrafter"/>
</dbReference>
<keyword evidence="6" id="KW-1185">Reference proteome</keyword>
<dbReference type="EMBL" id="CP009248">
    <property type="protein sequence ID" value="APT91144.1"/>
    <property type="molecule type" value="Genomic_DNA"/>
</dbReference>
<dbReference type="RefSeq" id="WP_075693944.1">
    <property type="nucleotide sequence ID" value="NZ_CP009248.1"/>
</dbReference>
<dbReference type="STRING" id="1437874.CSPHI_09100"/>
<dbReference type="SUPFAM" id="SSF46689">
    <property type="entry name" value="Homeodomain-like"/>
    <property type="match status" value="1"/>
</dbReference>
<feature type="region of interest" description="Disordered" evidence="3">
    <location>
        <begin position="207"/>
        <end position="236"/>
    </location>
</feature>
<dbReference type="KEGG" id="csph:CSPHI_09100"/>
<sequence length="236" mass="24736">MSTAERRRQLLDVGCTAFARLGPDGVSMEELAARAGVSKPVVYEHFGSKEGFYDAVVAEEMERLEAVIAGAMSLGRARLRIERAVLALLTYVEEHPDGFTIVARDPATKEGFATLLGNATSRVSHILGAAFTRAGLDPSPATLYSQAMVGMVSQTAQWWLEQGSAETAPDKETVAAHIVNLLWNGLAGMEAEPRLRREVPAPVAGEGVRLGAGESADPAEAIAAGAEPGPGDPAAG</sequence>
<proteinExistence type="predicted"/>
<accession>A0A1L7CZ83</accession>
<dbReference type="Proteomes" id="UP000185469">
    <property type="component" value="Chromosome"/>
</dbReference>
<feature type="compositionally biased region" description="Low complexity" evidence="3">
    <location>
        <begin position="212"/>
        <end position="236"/>
    </location>
</feature>
<protein>
    <submittedName>
        <fullName evidence="5">TetR family transcriptional regulator</fullName>
    </submittedName>
</protein>
<dbReference type="OrthoDB" id="70491at2"/>
<gene>
    <name evidence="5" type="ORF">CSPHI_09100</name>
</gene>
<name>A0A1L7CZ83_9CORY</name>
<dbReference type="PANTHER" id="PTHR30055">
    <property type="entry name" value="HTH-TYPE TRANSCRIPTIONAL REGULATOR RUTR"/>
    <property type="match status" value="1"/>
</dbReference>
<dbReference type="InterPro" id="IPR050109">
    <property type="entry name" value="HTH-type_TetR-like_transc_reg"/>
</dbReference>
<dbReference type="Gene3D" id="1.10.357.10">
    <property type="entry name" value="Tetracycline Repressor, domain 2"/>
    <property type="match status" value="1"/>
</dbReference>
<feature type="domain" description="HTH tetR-type" evidence="4">
    <location>
        <begin position="4"/>
        <end position="64"/>
    </location>
</feature>
<dbReference type="Pfam" id="PF00440">
    <property type="entry name" value="TetR_N"/>
    <property type="match status" value="1"/>
</dbReference>
<evidence type="ECO:0000259" key="4">
    <source>
        <dbReference type="PROSITE" id="PS50977"/>
    </source>
</evidence>
<dbReference type="InterPro" id="IPR009057">
    <property type="entry name" value="Homeodomain-like_sf"/>
</dbReference>
<dbReference type="GO" id="GO:0003700">
    <property type="term" value="F:DNA-binding transcription factor activity"/>
    <property type="evidence" value="ECO:0007669"/>
    <property type="project" value="TreeGrafter"/>
</dbReference>
<evidence type="ECO:0000313" key="5">
    <source>
        <dbReference type="EMBL" id="APT91144.1"/>
    </source>
</evidence>
<reference evidence="5 6" key="1">
    <citation type="submission" date="2014-08" db="EMBL/GenBank/DDBJ databases">
        <title>Complete genome sequence of Corynebacterium sphenisci CECT 5990(T) (=DSM 44792(T)), isolated from healthy wild penguins.</title>
        <authorList>
            <person name="Ruckert C."/>
            <person name="Albersmeier A."/>
            <person name="Winkler A."/>
            <person name="Kalinowski J."/>
        </authorList>
    </citation>
    <scope>NUCLEOTIDE SEQUENCE [LARGE SCALE GENOMIC DNA]</scope>
    <source>
        <strain evidence="5 6">DSM 44792</strain>
    </source>
</reference>
<dbReference type="SUPFAM" id="SSF48498">
    <property type="entry name" value="Tetracyclin repressor-like, C-terminal domain"/>
    <property type="match status" value="1"/>
</dbReference>
<dbReference type="AlphaFoldDB" id="A0A1L7CZ83"/>